<feature type="region of interest" description="Disordered" evidence="1">
    <location>
        <begin position="603"/>
        <end position="651"/>
    </location>
</feature>
<feature type="compositionally biased region" description="Polar residues" evidence="1">
    <location>
        <begin position="429"/>
        <end position="455"/>
    </location>
</feature>
<feature type="region of interest" description="Disordered" evidence="1">
    <location>
        <begin position="79"/>
        <end position="214"/>
    </location>
</feature>
<dbReference type="AlphaFoldDB" id="A0A6S6VBC0"/>
<feature type="compositionally biased region" description="Polar residues" evidence="1">
    <location>
        <begin position="371"/>
        <end position="381"/>
    </location>
</feature>
<feature type="region of interest" description="Disordered" evidence="1">
    <location>
        <begin position="359"/>
        <end position="566"/>
    </location>
</feature>
<evidence type="ECO:0000313" key="2">
    <source>
        <dbReference type="EMBL" id="CAE6995981.1"/>
    </source>
</evidence>
<feature type="compositionally biased region" description="Low complexity" evidence="1">
    <location>
        <begin position="456"/>
        <end position="466"/>
    </location>
</feature>
<reference evidence="2" key="1">
    <citation type="submission" date="2021-02" db="EMBL/GenBank/DDBJ databases">
        <authorList>
            <person name="Syme A R."/>
            <person name="Syme A R."/>
            <person name="Moolhuijzen P."/>
        </authorList>
    </citation>
    <scope>NUCLEOTIDE SEQUENCE</scope>
    <source>
        <strain evidence="2">W1-1</strain>
    </source>
</reference>
<feature type="region of interest" description="Disordered" evidence="1">
    <location>
        <begin position="677"/>
        <end position="928"/>
    </location>
</feature>
<evidence type="ECO:0000313" key="3">
    <source>
        <dbReference type="Proteomes" id="UP000472372"/>
    </source>
</evidence>
<gene>
    <name evidence="2" type="ORF">PTTW11_00237</name>
</gene>
<evidence type="ECO:0000256" key="1">
    <source>
        <dbReference type="SAM" id="MobiDB-lite"/>
    </source>
</evidence>
<feature type="compositionally biased region" description="Basic and acidic residues" evidence="1">
    <location>
        <begin position="878"/>
        <end position="899"/>
    </location>
</feature>
<feature type="compositionally biased region" description="Polar residues" evidence="1">
    <location>
        <begin position="753"/>
        <end position="769"/>
    </location>
</feature>
<sequence>MLRLRPSELTLTSDDVEETFRRIALRQATRPQSSLPRRPLGQPGRPILRHGPQRATRDALTALGKIPLLQPQQALVTSVNEDGGNTSACEDISSSIDPDSSNNHHADPTTLDHERQDEPVPFPASSASHTVQLPIRARRESAAQSPANDTPSNVPRTPQRQISTSPTSGSADMSGDYSLSAADSTPGLRGGGSGKRSGDPSKSPNHPPETLFLRGYFRSTPTGDVYNFHESWQSEPRQRSGREVPAIRSRSAGHLDNTFGMQQPTIVTGPNPFSSETHMRPLGSNSRTSGPTSQSPFENVFRTQPPQPTIVTGPNPFSPGAPMGSLEYVPPGTSMPTNHIPFMNTFRTQPQQPTIVTSHSPFVPGSYMGPSASSPSQTSGPASHDPSGNIFSTQPLQPTIVPGPNPFGPEAHTAFLESVRKDRRPIPSDSRSLNTRQTIASSSHPSRTRTTLGSETSATSAAYSYYGSLPPESRSTSSENPTSYNSPYSHVDGTAVAHESIQPSFPTQPSREIDTPAPWESGPIATGTSPFSPYLTHRPSPLPASPYTRTQHNHRDPSPSHTYARNPQRGFMDAATAASQNLPSPLDPMADQYQRRMHATTNRRIEDARAITPSSRPQSSQARRSSQSRNPSHNPHLPPRARNPGFNQPQYNMAGYGLSPYAATRLPISPYAMPAHGSVMPPPRSAHVSSENAPAHQSRATRTNTVQEHRAAYERLQAANRTTPTDAARSTGIPPFRHSMPQPSIADDRPNRPRSNALHNPATADQPQQRTEERPYSRTSHNWRRQSPEQVQLGSNANAADLTPNFANPQPHRHHGSEPPPRPPTRAYRPGPGATHLQPTRDGPLTALAPDQGTGTTSRRTRSPILRGTTTARTHRRIPPEQRDQENNGDRAIMRREESNINARYAEDEQQMNETPPRTGPVERRLHE</sequence>
<feature type="compositionally biased region" description="Polar residues" evidence="1">
    <location>
        <begin position="788"/>
        <end position="798"/>
    </location>
</feature>
<feature type="compositionally biased region" description="Low complexity" evidence="1">
    <location>
        <begin position="35"/>
        <end position="46"/>
    </location>
</feature>
<feature type="compositionally biased region" description="Low complexity" evidence="1">
    <location>
        <begin position="91"/>
        <end position="101"/>
    </location>
</feature>
<accession>A0A6S6VBC0</accession>
<feature type="compositionally biased region" description="Low complexity" evidence="1">
    <location>
        <begin position="613"/>
        <end position="632"/>
    </location>
</feature>
<feature type="region of interest" description="Disordered" evidence="1">
    <location>
        <begin position="25"/>
        <end position="55"/>
    </location>
</feature>
<organism evidence="2 3">
    <name type="scientific">Pyrenophora teres f. teres</name>
    <dbReference type="NCBI Taxonomy" id="97479"/>
    <lineage>
        <taxon>Eukaryota</taxon>
        <taxon>Fungi</taxon>
        <taxon>Dikarya</taxon>
        <taxon>Ascomycota</taxon>
        <taxon>Pezizomycotina</taxon>
        <taxon>Dothideomycetes</taxon>
        <taxon>Pleosporomycetidae</taxon>
        <taxon>Pleosporales</taxon>
        <taxon>Pleosporineae</taxon>
        <taxon>Pleosporaceae</taxon>
        <taxon>Pyrenophora</taxon>
    </lineage>
</organism>
<proteinExistence type="predicted"/>
<feature type="compositionally biased region" description="Polar residues" evidence="1">
    <location>
        <begin position="142"/>
        <end position="171"/>
    </location>
</feature>
<feature type="compositionally biased region" description="Polar residues" evidence="1">
    <location>
        <begin position="283"/>
        <end position="308"/>
    </location>
</feature>
<feature type="compositionally biased region" description="Polar residues" evidence="1">
    <location>
        <begin position="79"/>
        <end position="88"/>
    </location>
</feature>
<feature type="compositionally biased region" description="Polar residues" evidence="1">
    <location>
        <begin position="501"/>
        <end position="510"/>
    </location>
</feature>
<dbReference type="Proteomes" id="UP000472372">
    <property type="component" value="Chromosome 1"/>
</dbReference>
<protein>
    <submittedName>
        <fullName evidence="2">Uncharacterized protein</fullName>
    </submittedName>
</protein>
<dbReference type="EMBL" id="HG992977">
    <property type="protein sequence ID" value="CAE6995981.1"/>
    <property type="molecule type" value="Genomic_DNA"/>
</dbReference>
<feature type="region of interest" description="Disordered" evidence="1">
    <location>
        <begin position="269"/>
        <end position="308"/>
    </location>
</feature>
<feature type="compositionally biased region" description="Polar residues" evidence="1">
    <location>
        <begin position="473"/>
        <end position="488"/>
    </location>
</feature>
<name>A0A6S6VBC0_9PLEO</name>
<feature type="compositionally biased region" description="Basic and acidic residues" evidence="1">
    <location>
        <begin position="102"/>
        <end position="118"/>
    </location>
</feature>